<dbReference type="GO" id="GO:0005737">
    <property type="term" value="C:cytoplasm"/>
    <property type="evidence" value="ECO:0007669"/>
    <property type="project" value="UniProtKB-SubCell"/>
</dbReference>
<dbReference type="GO" id="GO:0016020">
    <property type="term" value="C:membrane"/>
    <property type="evidence" value="ECO:0007669"/>
    <property type="project" value="InterPro"/>
</dbReference>
<dbReference type="InterPro" id="IPR003594">
    <property type="entry name" value="HATPase_dom"/>
</dbReference>
<dbReference type="CDD" id="cd16917">
    <property type="entry name" value="HATPase_UhpB-NarQ-NarX-like"/>
    <property type="match status" value="1"/>
</dbReference>
<dbReference type="Pfam" id="PF02518">
    <property type="entry name" value="HATPase_c"/>
    <property type="match status" value="1"/>
</dbReference>
<keyword evidence="16" id="KW-1133">Transmembrane helix</keyword>
<keyword evidence="7" id="KW-0963">Cytoplasm</keyword>
<evidence type="ECO:0000256" key="13">
    <source>
        <dbReference type="ARBA" id="ARBA00023014"/>
    </source>
</evidence>
<protein>
    <recommendedName>
        <fullName evidence="5">Oxygen sensor histidine kinase NreB</fullName>
        <ecNumber evidence="4">2.7.13.3</ecNumber>
    </recommendedName>
    <alternativeName>
        <fullName evidence="15">Nitrogen regulation protein B</fullName>
    </alternativeName>
</protein>
<dbReference type="Pfam" id="PF07730">
    <property type="entry name" value="HisKA_3"/>
    <property type="match status" value="1"/>
</dbReference>
<evidence type="ECO:0000256" key="14">
    <source>
        <dbReference type="ARBA" id="ARBA00024827"/>
    </source>
</evidence>
<dbReference type="Gene3D" id="1.20.5.1930">
    <property type="match status" value="1"/>
</dbReference>
<keyword evidence="19" id="KW-1185">Reference proteome</keyword>
<organism evidence="18 19">
    <name type="scientific">Nonomuraea deserti</name>
    <dbReference type="NCBI Taxonomy" id="1848322"/>
    <lineage>
        <taxon>Bacteria</taxon>
        <taxon>Bacillati</taxon>
        <taxon>Actinomycetota</taxon>
        <taxon>Actinomycetes</taxon>
        <taxon>Streptosporangiales</taxon>
        <taxon>Streptosporangiaceae</taxon>
        <taxon>Nonomuraea</taxon>
    </lineage>
</organism>
<evidence type="ECO:0000256" key="16">
    <source>
        <dbReference type="SAM" id="Phobius"/>
    </source>
</evidence>
<comment type="catalytic activity">
    <reaction evidence="1">
        <text>ATP + protein L-histidine = ADP + protein N-phospho-L-histidine.</text>
        <dbReference type="EC" id="2.7.13.3"/>
    </reaction>
</comment>
<evidence type="ECO:0000256" key="4">
    <source>
        <dbReference type="ARBA" id="ARBA00012438"/>
    </source>
</evidence>
<dbReference type="PIRSF" id="PIRSF037434">
    <property type="entry name" value="STHK_ChrS"/>
    <property type="match status" value="1"/>
</dbReference>
<dbReference type="EC" id="2.7.13.3" evidence="4"/>
<dbReference type="Gene3D" id="3.30.565.10">
    <property type="entry name" value="Histidine kinase-like ATPase, C-terminal domain"/>
    <property type="match status" value="1"/>
</dbReference>
<dbReference type="EMBL" id="SMKO01000018">
    <property type="protein sequence ID" value="TDD09073.1"/>
    <property type="molecule type" value="Genomic_DNA"/>
</dbReference>
<dbReference type="PROSITE" id="PS50109">
    <property type="entry name" value="HIS_KIN"/>
    <property type="match status" value="1"/>
</dbReference>
<dbReference type="InterPro" id="IPR005467">
    <property type="entry name" value="His_kinase_dom"/>
</dbReference>
<comment type="function">
    <text evidence="14">Member of the two-component regulatory system NreB/NreC involved in the control of dissimilatory nitrate/nitrite reduction in response to oxygen. NreB functions as a direct oxygen sensor histidine kinase which is autophosphorylated, in the absence of oxygen, probably at the conserved histidine residue, and transfers its phosphate group probably to a conserved aspartate residue of NreC. NreB/NreC activates the expression of the nitrate (narGHJI) and nitrite (nir) reductase operons, as well as the putative nitrate transporter gene narT.</text>
</comment>
<dbReference type="PANTHER" id="PTHR24421:SF62">
    <property type="entry name" value="SENSORY TRANSDUCTION HISTIDINE KINASE"/>
    <property type="match status" value="1"/>
</dbReference>
<dbReference type="InterPro" id="IPR036890">
    <property type="entry name" value="HATPase_C_sf"/>
</dbReference>
<keyword evidence="9" id="KW-0479">Metal-binding</keyword>
<evidence type="ECO:0000256" key="12">
    <source>
        <dbReference type="ARBA" id="ARBA00023012"/>
    </source>
</evidence>
<evidence type="ECO:0000313" key="19">
    <source>
        <dbReference type="Proteomes" id="UP000295258"/>
    </source>
</evidence>
<dbReference type="PRINTS" id="PR00344">
    <property type="entry name" value="BCTRLSENSOR"/>
</dbReference>
<evidence type="ECO:0000256" key="6">
    <source>
        <dbReference type="ARBA" id="ARBA00022485"/>
    </source>
</evidence>
<feature type="transmembrane region" description="Helical" evidence="16">
    <location>
        <begin position="134"/>
        <end position="154"/>
    </location>
</feature>
<proteinExistence type="predicted"/>
<evidence type="ECO:0000256" key="5">
    <source>
        <dbReference type="ARBA" id="ARBA00017322"/>
    </source>
</evidence>
<feature type="transmembrane region" description="Helical" evidence="16">
    <location>
        <begin position="98"/>
        <end position="122"/>
    </location>
</feature>
<evidence type="ECO:0000256" key="7">
    <source>
        <dbReference type="ARBA" id="ARBA00022490"/>
    </source>
</evidence>
<dbReference type="InterPro" id="IPR017205">
    <property type="entry name" value="Sig_transdc_His_kinase_ChrS"/>
</dbReference>
<dbReference type="SMART" id="SM00387">
    <property type="entry name" value="HATPase_c"/>
    <property type="match status" value="1"/>
</dbReference>
<accession>A0A4R4VZX9</accession>
<comment type="cofactor">
    <cofactor evidence="2">
        <name>[4Fe-4S] cluster</name>
        <dbReference type="ChEBI" id="CHEBI:49883"/>
    </cofactor>
</comment>
<reference evidence="18 19" key="1">
    <citation type="submission" date="2019-03" db="EMBL/GenBank/DDBJ databases">
        <title>Draft genome sequences of novel Actinobacteria.</title>
        <authorList>
            <person name="Sahin N."/>
            <person name="Ay H."/>
            <person name="Saygin H."/>
        </authorList>
    </citation>
    <scope>NUCLEOTIDE SEQUENCE [LARGE SCALE GENOMIC DNA]</scope>
    <source>
        <strain evidence="18 19">KC310</strain>
    </source>
</reference>
<dbReference type="Proteomes" id="UP000295258">
    <property type="component" value="Unassembled WGS sequence"/>
</dbReference>
<dbReference type="InterPro" id="IPR004358">
    <property type="entry name" value="Sig_transdc_His_kin-like_C"/>
</dbReference>
<comment type="caution">
    <text evidence="18">The sequence shown here is derived from an EMBL/GenBank/DDBJ whole genome shotgun (WGS) entry which is preliminary data.</text>
</comment>
<evidence type="ECO:0000256" key="10">
    <source>
        <dbReference type="ARBA" id="ARBA00022777"/>
    </source>
</evidence>
<keyword evidence="16" id="KW-0472">Membrane</keyword>
<gene>
    <name evidence="18" type="ORF">E1292_10325</name>
</gene>
<keyword evidence="13" id="KW-0411">Iron-sulfur</keyword>
<sequence>MSRLDGRERWVYLALAYALLAVSAIAAAVMGGDGPASARWPGWPVLVPVTAVWLAPIAWLHSRRDTHRALVVGYFLMLIALAGALAAEHAAFTVFASVGYPLAIGMLPARLVMLGVTVTAVVSLAAQASPGARASLLGVIAAMALPLALAGWYVSAEHDKRRRLVERLRAAMEENADLNARLLDQARSAGVLDERHRMAGEIHDTVAQDLVALIGQLHAAARVSDGPARRHLDQAAELARRSLSEARRSVRALRPQALEDSRLPEAVDRMARSWSESSGVGLALEITGTPVALAADVEAALFRVAQEALANVAKHANATRTALTLSYTDESVLLDIRDDGAGFDPQTPADGFGLDGMRQRVRGVGGTLAIESEPGRGTAVAVSVPAIPPAGHDDPR</sequence>
<dbReference type="InterPro" id="IPR011712">
    <property type="entry name" value="Sig_transdc_His_kin_sub3_dim/P"/>
</dbReference>
<evidence type="ECO:0000256" key="3">
    <source>
        <dbReference type="ARBA" id="ARBA00004496"/>
    </source>
</evidence>
<dbReference type="AlphaFoldDB" id="A0A4R4VZX9"/>
<name>A0A4R4VZX9_9ACTN</name>
<keyword evidence="8" id="KW-0808">Transferase</keyword>
<keyword evidence="12" id="KW-0902">Two-component regulatory system</keyword>
<dbReference type="SUPFAM" id="SSF55874">
    <property type="entry name" value="ATPase domain of HSP90 chaperone/DNA topoisomerase II/histidine kinase"/>
    <property type="match status" value="1"/>
</dbReference>
<dbReference type="GO" id="GO:0046872">
    <property type="term" value="F:metal ion binding"/>
    <property type="evidence" value="ECO:0007669"/>
    <property type="project" value="UniProtKB-KW"/>
</dbReference>
<feature type="domain" description="Histidine kinase" evidence="17">
    <location>
        <begin position="205"/>
        <end position="388"/>
    </location>
</feature>
<dbReference type="GO" id="GO:0046983">
    <property type="term" value="F:protein dimerization activity"/>
    <property type="evidence" value="ECO:0007669"/>
    <property type="project" value="InterPro"/>
</dbReference>
<feature type="transmembrane region" description="Helical" evidence="16">
    <location>
        <begin position="72"/>
        <end position="92"/>
    </location>
</feature>
<feature type="transmembrane region" description="Helical" evidence="16">
    <location>
        <begin position="42"/>
        <end position="60"/>
    </location>
</feature>
<dbReference type="PANTHER" id="PTHR24421">
    <property type="entry name" value="NITRATE/NITRITE SENSOR PROTEIN NARX-RELATED"/>
    <property type="match status" value="1"/>
</dbReference>
<evidence type="ECO:0000313" key="18">
    <source>
        <dbReference type="EMBL" id="TDD09073.1"/>
    </source>
</evidence>
<comment type="subcellular location">
    <subcellularLocation>
        <location evidence="3">Cytoplasm</location>
    </subcellularLocation>
</comment>
<evidence type="ECO:0000256" key="11">
    <source>
        <dbReference type="ARBA" id="ARBA00023004"/>
    </source>
</evidence>
<evidence type="ECO:0000259" key="17">
    <source>
        <dbReference type="PROSITE" id="PS50109"/>
    </source>
</evidence>
<dbReference type="GO" id="GO:0000155">
    <property type="term" value="F:phosphorelay sensor kinase activity"/>
    <property type="evidence" value="ECO:0007669"/>
    <property type="project" value="InterPro"/>
</dbReference>
<evidence type="ECO:0000256" key="15">
    <source>
        <dbReference type="ARBA" id="ARBA00030800"/>
    </source>
</evidence>
<dbReference type="GO" id="GO:0051539">
    <property type="term" value="F:4 iron, 4 sulfur cluster binding"/>
    <property type="evidence" value="ECO:0007669"/>
    <property type="project" value="UniProtKB-KW"/>
</dbReference>
<evidence type="ECO:0000256" key="8">
    <source>
        <dbReference type="ARBA" id="ARBA00022679"/>
    </source>
</evidence>
<dbReference type="RefSeq" id="WP_132594441.1">
    <property type="nucleotide sequence ID" value="NZ_SMKO01000018.1"/>
</dbReference>
<evidence type="ECO:0000256" key="1">
    <source>
        <dbReference type="ARBA" id="ARBA00000085"/>
    </source>
</evidence>
<feature type="transmembrane region" description="Helical" evidence="16">
    <location>
        <begin position="12"/>
        <end position="30"/>
    </location>
</feature>
<dbReference type="InterPro" id="IPR050482">
    <property type="entry name" value="Sensor_HK_TwoCompSys"/>
</dbReference>
<keyword evidence="6" id="KW-0004">4Fe-4S</keyword>
<evidence type="ECO:0000256" key="2">
    <source>
        <dbReference type="ARBA" id="ARBA00001966"/>
    </source>
</evidence>
<keyword evidence="11" id="KW-0408">Iron</keyword>
<keyword evidence="10 18" id="KW-0418">Kinase</keyword>
<evidence type="ECO:0000256" key="9">
    <source>
        <dbReference type="ARBA" id="ARBA00022723"/>
    </source>
</evidence>
<keyword evidence="16" id="KW-0812">Transmembrane</keyword>